<keyword evidence="3" id="KW-0238">DNA-binding</keyword>
<keyword evidence="4" id="KW-0804">Transcription</keyword>
<proteinExistence type="inferred from homology"/>
<dbReference type="InterPro" id="IPR036390">
    <property type="entry name" value="WH_DNA-bd_sf"/>
</dbReference>
<feature type="domain" description="HTH lysR-type" evidence="5">
    <location>
        <begin position="17"/>
        <end position="74"/>
    </location>
</feature>
<dbReference type="SUPFAM" id="SSF46785">
    <property type="entry name" value="Winged helix' DNA-binding domain"/>
    <property type="match status" value="1"/>
</dbReference>
<dbReference type="Gene3D" id="3.40.190.10">
    <property type="entry name" value="Periplasmic binding protein-like II"/>
    <property type="match status" value="2"/>
</dbReference>
<dbReference type="InterPro" id="IPR005119">
    <property type="entry name" value="LysR_subst-bd"/>
</dbReference>
<dbReference type="InterPro" id="IPR000847">
    <property type="entry name" value="LysR_HTH_N"/>
</dbReference>
<organism evidence="6 7">
    <name type="scientific">Sneathiella chinensis</name>
    <dbReference type="NCBI Taxonomy" id="349750"/>
    <lineage>
        <taxon>Bacteria</taxon>
        <taxon>Pseudomonadati</taxon>
        <taxon>Pseudomonadota</taxon>
        <taxon>Alphaproteobacteria</taxon>
        <taxon>Sneathiellales</taxon>
        <taxon>Sneathiellaceae</taxon>
        <taxon>Sneathiella</taxon>
    </lineage>
</organism>
<comment type="caution">
    <text evidence="6">The sequence shown here is derived from an EMBL/GenBank/DDBJ whole genome shotgun (WGS) entry which is preliminary data.</text>
</comment>
<comment type="similarity">
    <text evidence="1">Belongs to the LysR transcriptional regulatory family.</text>
</comment>
<dbReference type="Gene3D" id="1.10.10.10">
    <property type="entry name" value="Winged helix-like DNA-binding domain superfamily/Winged helix DNA-binding domain"/>
    <property type="match status" value="1"/>
</dbReference>
<dbReference type="InterPro" id="IPR036388">
    <property type="entry name" value="WH-like_DNA-bd_sf"/>
</dbReference>
<evidence type="ECO:0000256" key="4">
    <source>
        <dbReference type="ARBA" id="ARBA00023163"/>
    </source>
</evidence>
<evidence type="ECO:0000313" key="7">
    <source>
        <dbReference type="Proteomes" id="UP001161409"/>
    </source>
</evidence>
<dbReference type="PROSITE" id="PS50931">
    <property type="entry name" value="HTH_LYSR"/>
    <property type="match status" value="1"/>
</dbReference>
<dbReference type="EMBL" id="BSNF01000001">
    <property type="protein sequence ID" value="GLQ05138.1"/>
    <property type="molecule type" value="Genomic_DNA"/>
</dbReference>
<evidence type="ECO:0000313" key="6">
    <source>
        <dbReference type="EMBL" id="GLQ05138.1"/>
    </source>
</evidence>
<reference evidence="6" key="2">
    <citation type="submission" date="2023-01" db="EMBL/GenBank/DDBJ databases">
        <title>Draft genome sequence of Sneathiella chinensis strain NBRC 103408.</title>
        <authorList>
            <person name="Sun Q."/>
            <person name="Mori K."/>
        </authorList>
    </citation>
    <scope>NUCLEOTIDE SEQUENCE</scope>
    <source>
        <strain evidence="6">NBRC 103408</strain>
    </source>
</reference>
<dbReference type="Pfam" id="PF03466">
    <property type="entry name" value="LysR_substrate"/>
    <property type="match status" value="1"/>
</dbReference>
<name>A0ABQ5TZY9_9PROT</name>
<dbReference type="Proteomes" id="UP001161409">
    <property type="component" value="Unassembled WGS sequence"/>
</dbReference>
<reference evidence="6" key="1">
    <citation type="journal article" date="2014" name="Int. J. Syst. Evol. Microbiol.">
        <title>Complete genome of a new Firmicutes species belonging to the dominant human colonic microbiota ('Ruminococcus bicirculans') reveals two chromosomes and a selective capacity to utilize plant glucans.</title>
        <authorList>
            <consortium name="NISC Comparative Sequencing Program"/>
            <person name="Wegmann U."/>
            <person name="Louis P."/>
            <person name="Goesmann A."/>
            <person name="Henrissat B."/>
            <person name="Duncan S.H."/>
            <person name="Flint H.J."/>
        </authorList>
    </citation>
    <scope>NUCLEOTIDE SEQUENCE</scope>
    <source>
        <strain evidence="6">NBRC 103408</strain>
    </source>
</reference>
<evidence type="ECO:0000259" key="5">
    <source>
        <dbReference type="PROSITE" id="PS50931"/>
    </source>
</evidence>
<dbReference type="Pfam" id="PF00126">
    <property type="entry name" value="HTH_1"/>
    <property type="match status" value="1"/>
</dbReference>
<dbReference type="CDD" id="cd05466">
    <property type="entry name" value="PBP2_LTTR_substrate"/>
    <property type="match status" value="1"/>
</dbReference>
<dbReference type="PRINTS" id="PR00039">
    <property type="entry name" value="HTHLYSR"/>
</dbReference>
<dbReference type="RefSeq" id="WP_169559165.1">
    <property type="nucleotide sequence ID" value="NZ_BSNF01000001.1"/>
</dbReference>
<evidence type="ECO:0000256" key="1">
    <source>
        <dbReference type="ARBA" id="ARBA00009437"/>
    </source>
</evidence>
<accession>A0ABQ5TZY9</accession>
<sequence>MTGDSIKFTPERLARDLDWNLLKTFQVIAKSKSITDAANTLRLRQPSVSASLKRLEERLGKKLIERSPGNFRLTRAGELLEREIVEIHGTILRLETLLRDTEDEIRGHVRIAMASHVECPFFDNALSQFHQQHPNATLSIEISASRHAIENLMARKASVAICLVKDRSPKLNYKRLFREHFGLFCGPEHPLFGKENLTSSDLAGHSSVSFVTDQMGDALRQVALMRAQADLADRIVGTSANLEEVRRMIIAGLGIGPLPIHVAKRDVDNGILWRLPPYVSPPAIDVYVVENPKAQLNRAEQAFCRIIHALIDSTPIEDRIYG</sequence>
<dbReference type="PANTHER" id="PTHR30126">
    <property type="entry name" value="HTH-TYPE TRANSCRIPTIONAL REGULATOR"/>
    <property type="match status" value="1"/>
</dbReference>
<keyword evidence="2" id="KW-0805">Transcription regulation</keyword>
<gene>
    <name evidence="6" type="ORF">GCM10007924_03590</name>
</gene>
<evidence type="ECO:0000256" key="3">
    <source>
        <dbReference type="ARBA" id="ARBA00023125"/>
    </source>
</evidence>
<evidence type="ECO:0000256" key="2">
    <source>
        <dbReference type="ARBA" id="ARBA00023015"/>
    </source>
</evidence>
<protein>
    <submittedName>
        <fullName evidence="6">LysR family transcriptional regulator</fullName>
    </submittedName>
</protein>
<dbReference type="PANTHER" id="PTHR30126:SF40">
    <property type="entry name" value="HTH-TYPE TRANSCRIPTIONAL REGULATOR GLTR"/>
    <property type="match status" value="1"/>
</dbReference>
<dbReference type="SUPFAM" id="SSF53850">
    <property type="entry name" value="Periplasmic binding protein-like II"/>
    <property type="match status" value="1"/>
</dbReference>
<keyword evidence="7" id="KW-1185">Reference proteome</keyword>